<dbReference type="WBParaSite" id="ACRNAN_scaffold5276.g32485.t1">
    <property type="protein sequence ID" value="ACRNAN_scaffold5276.g32485.t1"/>
    <property type="gene ID" value="ACRNAN_scaffold5276.g32485"/>
</dbReference>
<evidence type="ECO:0000313" key="1">
    <source>
        <dbReference type="Proteomes" id="UP000887540"/>
    </source>
</evidence>
<name>A0A914E2E9_9BILA</name>
<dbReference type="Proteomes" id="UP000887540">
    <property type="component" value="Unplaced"/>
</dbReference>
<sequence>MIFAMSPDSGFGSPKIDDVDSCENLAYLDLFSSPPGTSKLLLSPDSGYFVSKSKRRLHFSDSEVRKSILYKVNVGTQTEPNLINYAHATRREERKEACRQVAKSLIEMADDFEQYLLKETTSDSYQPYWFQSSLLWTCLRNIMCHQIAYQSI</sequence>
<accession>A0A914E2E9</accession>
<evidence type="ECO:0000313" key="2">
    <source>
        <dbReference type="WBParaSite" id="ACRNAN_scaffold5276.g32485.t1"/>
    </source>
</evidence>
<organism evidence="1 2">
    <name type="scientific">Acrobeloides nanus</name>
    <dbReference type="NCBI Taxonomy" id="290746"/>
    <lineage>
        <taxon>Eukaryota</taxon>
        <taxon>Metazoa</taxon>
        <taxon>Ecdysozoa</taxon>
        <taxon>Nematoda</taxon>
        <taxon>Chromadorea</taxon>
        <taxon>Rhabditida</taxon>
        <taxon>Tylenchina</taxon>
        <taxon>Cephalobomorpha</taxon>
        <taxon>Cephaloboidea</taxon>
        <taxon>Cephalobidae</taxon>
        <taxon>Acrobeloides</taxon>
    </lineage>
</organism>
<reference evidence="2" key="1">
    <citation type="submission" date="2022-11" db="UniProtKB">
        <authorList>
            <consortium name="WormBaseParasite"/>
        </authorList>
    </citation>
    <scope>IDENTIFICATION</scope>
</reference>
<proteinExistence type="predicted"/>
<dbReference type="AlphaFoldDB" id="A0A914E2E9"/>
<keyword evidence="1" id="KW-1185">Reference proteome</keyword>
<protein>
    <submittedName>
        <fullName evidence="2">Uncharacterized protein</fullName>
    </submittedName>
</protein>